<dbReference type="EMBL" id="AGRJ01000160">
    <property type="protein sequence ID" value="EHO50750.1"/>
    <property type="molecule type" value="Genomic_DNA"/>
</dbReference>
<dbReference type="HOGENOM" id="CLU_3137040_0_0_9"/>
<accession>H1LGX0</accession>
<protein>
    <submittedName>
        <fullName evidence="1">Uncharacterized protein</fullName>
    </submittedName>
</protein>
<comment type="caution">
    <text evidence="1">The sequence shown here is derived from an EMBL/GenBank/DDBJ whole genome shotgun (WGS) entry which is preliminary data.</text>
</comment>
<dbReference type="Proteomes" id="UP000005025">
    <property type="component" value="Unassembled WGS sequence"/>
</dbReference>
<name>H1LGX0_9LACO</name>
<dbReference type="STRING" id="797516.HMPREF9104_01851"/>
<reference evidence="1 2" key="1">
    <citation type="submission" date="2011-09" db="EMBL/GenBank/DDBJ databases">
        <authorList>
            <person name="Weinstock G."/>
            <person name="Sodergren E."/>
            <person name="Clifton S."/>
            <person name="Fulton L."/>
            <person name="Fulton B."/>
            <person name="Courtney L."/>
            <person name="Fronick C."/>
            <person name="Harrison M."/>
            <person name="Strong C."/>
            <person name="Farmer C."/>
            <person name="Delahaunty K."/>
            <person name="Markovic C."/>
            <person name="Hall O."/>
            <person name="Minx P."/>
            <person name="Tomlinson C."/>
            <person name="Mitreva M."/>
            <person name="Hou S."/>
            <person name="Chen J."/>
            <person name="Wollam A."/>
            <person name="Pepin K.H."/>
            <person name="Johnson M."/>
            <person name="Bhonagiri V."/>
            <person name="Zhang X."/>
            <person name="Suruliraj S."/>
            <person name="Warren W."/>
            <person name="Chinwalla A."/>
            <person name="Mardis E.R."/>
            <person name="Wilson R.K."/>
        </authorList>
    </citation>
    <scope>NUCLEOTIDE SEQUENCE [LARGE SCALE GENOMIC DNA]</scope>
    <source>
        <strain evidence="1 2">F0435</strain>
    </source>
</reference>
<proteinExistence type="predicted"/>
<organism evidence="1 2">
    <name type="scientific">Lentilactobacillus kisonensis F0435</name>
    <dbReference type="NCBI Taxonomy" id="797516"/>
    <lineage>
        <taxon>Bacteria</taxon>
        <taxon>Bacillati</taxon>
        <taxon>Bacillota</taxon>
        <taxon>Bacilli</taxon>
        <taxon>Lactobacillales</taxon>
        <taxon>Lactobacillaceae</taxon>
        <taxon>Lentilactobacillus</taxon>
    </lineage>
</organism>
<gene>
    <name evidence="1" type="ORF">HMPREF9104_01851</name>
</gene>
<sequence>MKILRRPYFEENTDAFKRFRILFMLLSPVSAQLLYKGYIKLNQYQIPLW</sequence>
<evidence type="ECO:0000313" key="1">
    <source>
        <dbReference type="EMBL" id="EHO50750.1"/>
    </source>
</evidence>
<dbReference type="AlphaFoldDB" id="H1LGX0"/>
<evidence type="ECO:0000313" key="2">
    <source>
        <dbReference type="Proteomes" id="UP000005025"/>
    </source>
</evidence>